<sequence>MIFRDEYIPFTKIIFYYRRLYIYNILKILIFYYFQIYFVSFTRNSLFIFFLARVFFSLYSTPCERHVDISFLIRKIHNLDLQNSIRIFED</sequence>
<proteinExistence type="predicted"/>
<keyword evidence="1" id="KW-0472">Membrane</keyword>
<feature type="transmembrane region" description="Helical" evidence="1">
    <location>
        <begin position="20"/>
        <end position="38"/>
    </location>
</feature>
<evidence type="ECO:0000313" key="3">
    <source>
        <dbReference type="Proteomes" id="UP000018888"/>
    </source>
</evidence>
<organism evidence="2 3">
    <name type="scientific">Rhizophagus irregularis (strain DAOM 181602 / DAOM 197198 / MUCL 43194)</name>
    <name type="common">Arbuscular mycorrhizal fungus</name>
    <name type="synonym">Glomus intraradices</name>
    <dbReference type="NCBI Taxonomy" id="747089"/>
    <lineage>
        <taxon>Eukaryota</taxon>
        <taxon>Fungi</taxon>
        <taxon>Fungi incertae sedis</taxon>
        <taxon>Mucoromycota</taxon>
        <taxon>Glomeromycotina</taxon>
        <taxon>Glomeromycetes</taxon>
        <taxon>Glomerales</taxon>
        <taxon>Glomeraceae</taxon>
        <taxon>Rhizophagus</taxon>
    </lineage>
</organism>
<dbReference type="AlphaFoldDB" id="A0A2P4PTX7"/>
<name>A0A2P4PTX7_RHIID</name>
<evidence type="ECO:0000256" key="1">
    <source>
        <dbReference type="SAM" id="Phobius"/>
    </source>
</evidence>
<dbReference type="EMBL" id="AUPC02000146">
    <property type="protein sequence ID" value="POG68837.1"/>
    <property type="molecule type" value="Genomic_DNA"/>
</dbReference>
<accession>A0A2P4PTX7</accession>
<keyword evidence="1" id="KW-0812">Transmembrane</keyword>
<reference evidence="2 3" key="1">
    <citation type="journal article" date="2013" name="Proc. Natl. Acad. Sci. U.S.A.">
        <title>Genome of an arbuscular mycorrhizal fungus provides insight into the oldest plant symbiosis.</title>
        <authorList>
            <person name="Tisserant E."/>
            <person name="Malbreil M."/>
            <person name="Kuo A."/>
            <person name="Kohler A."/>
            <person name="Symeonidi A."/>
            <person name="Balestrini R."/>
            <person name="Charron P."/>
            <person name="Duensing N."/>
            <person name="Frei Dit Frey N."/>
            <person name="Gianinazzi-Pearson V."/>
            <person name="Gilbert L.B."/>
            <person name="Handa Y."/>
            <person name="Herr J.R."/>
            <person name="Hijri M."/>
            <person name="Koul R."/>
            <person name="Kawaguchi M."/>
            <person name="Krajinski F."/>
            <person name="Lammers P.J."/>
            <person name="Masclaux F.G."/>
            <person name="Murat C."/>
            <person name="Morin E."/>
            <person name="Ndikumana S."/>
            <person name="Pagni M."/>
            <person name="Petitpierre D."/>
            <person name="Requena N."/>
            <person name="Rosikiewicz P."/>
            <person name="Riley R."/>
            <person name="Saito K."/>
            <person name="San Clemente H."/>
            <person name="Shapiro H."/>
            <person name="van Tuinen D."/>
            <person name="Becard G."/>
            <person name="Bonfante P."/>
            <person name="Paszkowski U."/>
            <person name="Shachar-Hill Y.Y."/>
            <person name="Tuskan G.A."/>
            <person name="Young P.W."/>
            <person name="Sanders I.R."/>
            <person name="Henrissat B."/>
            <person name="Rensing S.A."/>
            <person name="Grigoriev I.V."/>
            <person name="Corradi N."/>
            <person name="Roux C."/>
            <person name="Martin F."/>
        </authorList>
    </citation>
    <scope>NUCLEOTIDE SEQUENCE [LARGE SCALE GENOMIC DNA]</scope>
    <source>
        <strain evidence="2 3">DAOM 197198</strain>
    </source>
</reference>
<reference evidence="2 3" key="2">
    <citation type="journal article" date="2018" name="New Phytol.">
        <title>High intraspecific genome diversity in the model arbuscular mycorrhizal symbiont Rhizophagus irregularis.</title>
        <authorList>
            <person name="Chen E.C.H."/>
            <person name="Morin E."/>
            <person name="Beaudet D."/>
            <person name="Noel J."/>
            <person name="Yildirir G."/>
            <person name="Ndikumana S."/>
            <person name="Charron P."/>
            <person name="St-Onge C."/>
            <person name="Giorgi J."/>
            <person name="Kruger M."/>
            <person name="Marton T."/>
            <person name="Ropars J."/>
            <person name="Grigoriev I.V."/>
            <person name="Hainaut M."/>
            <person name="Henrissat B."/>
            <person name="Roux C."/>
            <person name="Martin F."/>
            <person name="Corradi N."/>
        </authorList>
    </citation>
    <scope>NUCLEOTIDE SEQUENCE [LARGE SCALE GENOMIC DNA]</scope>
    <source>
        <strain evidence="2 3">DAOM 197198</strain>
    </source>
</reference>
<dbReference type="Proteomes" id="UP000018888">
    <property type="component" value="Unassembled WGS sequence"/>
</dbReference>
<comment type="caution">
    <text evidence="2">The sequence shown here is derived from an EMBL/GenBank/DDBJ whole genome shotgun (WGS) entry which is preliminary data.</text>
</comment>
<protein>
    <submittedName>
        <fullName evidence="2">Uncharacterized protein</fullName>
    </submittedName>
</protein>
<keyword evidence="3" id="KW-1185">Reference proteome</keyword>
<evidence type="ECO:0000313" key="2">
    <source>
        <dbReference type="EMBL" id="POG68837.1"/>
    </source>
</evidence>
<keyword evidence="1" id="KW-1133">Transmembrane helix</keyword>
<gene>
    <name evidence="2" type="ORF">GLOIN_2v205580</name>
</gene>